<sequence>MKIVFLDAATMGSDISFSPIQALGQLVCYETSTPQEALERVCDCEVLIVNKIRVTRELIDAARCLKLICEAATGVNNIDLDYAASKGIPVRNVAGYSTGSVVQTTFMHILALEGRSAYFDGCVKSGRYSRSGIFTDVSVPYHELAGKKLGIIGMGNIGTGVAKVAEAFGMEVCYFSTSGTSHCKDYPSLPLERLMSESDIVSVHAPYNERTAGLIGKDQIGLMKRSAILVNMGRGGIVDEAALADAVDAGLIAGAALDVFSSEPLPEDSPFMKMVHKERMILSPHIAWASVEARTRLVSMIADNIAEGW</sequence>
<evidence type="ECO:0000256" key="4">
    <source>
        <dbReference type="RuleBase" id="RU003719"/>
    </source>
</evidence>
<dbReference type="CDD" id="cd12162">
    <property type="entry name" value="2-Hacid_dh_4"/>
    <property type="match status" value="1"/>
</dbReference>
<dbReference type="InterPro" id="IPR006139">
    <property type="entry name" value="D-isomer_2_OHA_DH_cat_dom"/>
</dbReference>
<dbReference type="InterPro" id="IPR036291">
    <property type="entry name" value="NAD(P)-bd_dom_sf"/>
</dbReference>
<gene>
    <name evidence="7" type="ORF">IAB75_03940</name>
</gene>
<evidence type="ECO:0000259" key="5">
    <source>
        <dbReference type="Pfam" id="PF00389"/>
    </source>
</evidence>
<feature type="domain" description="D-isomer specific 2-hydroxyacid dehydrogenase catalytic" evidence="5">
    <location>
        <begin position="19"/>
        <end position="306"/>
    </location>
</feature>
<dbReference type="EMBL" id="JADILV010000024">
    <property type="protein sequence ID" value="MBO8483250.1"/>
    <property type="molecule type" value="Genomic_DNA"/>
</dbReference>
<evidence type="ECO:0000256" key="2">
    <source>
        <dbReference type="ARBA" id="ARBA00023002"/>
    </source>
</evidence>
<dbReference type="AlphaFoldDB" id="A0A940II05"/>
<accession>A0A940II05</accession>
<dbReference type="SUPFAM" id="SSF52283">
    <property type="entry name" value="Formate/glycerate dehydrogenase catalytic domain-like"/>
    <property type="match status" value="1"/>
</dbReference>
<dbReference type="InterPro" id="IPR029752">
    <property type="entry name" value="D-isomer_DH_CS1"/>
</dbReference>
<dbReference type="Proteomes" id="UP000725002">
    <property type="component" value="Unassembled WGS sequence"/>
</dbReference>
<feature type="domain" description="D-isomer specific 2-hydroxyacid dehydrogenase NAD-binding" evidence="6">
    <location>
        <begin position="107"/>
        <end position="287"/>
    </location>
</feature>
<dbReference type="SUPFAM" id="SSF51735">
    <property type="entry name" value="NAD(P)-binding Rossmann-fold domains"/>
    <property type="match status" value="1"/>
</dbReference>
<keyword evidence="2 4" id="KW-0560">Oxidoreductase</keyword>
<dbReference type="PROSITE" id="PS00065">
    <property type="entry name" value="D_2_HYDROXYACID_DH_1"/>
    <property type="match status" value="1"/>
</dbReference>
<dbReference type="NCBIfam" id="NF006263">
    <property type="entry name" value="PRK08410.1"/>
    <property type="match status" value="1"/>
</dbReference>
<reference evidence="7" key="1">
    <citation type="submission" date="2020-10" db="EMBL/GenBank/DDBJ databases">
        <authorList>
            <person name="Gilroy R."/>
        </authorList>
    </citation>
    <scope>NUCLEOTIDE SEQUENCE</scope>
    <source>
        <strain evidence="7">G3-8215</strain>
    </source>
</reference>
<dbReference type="PANTHER" id="PTHR43761">
    <property type="entry name" value="D-ISOMER SPECIFIC 2-HYDROXYACID DEHYDROGENASE FAMILY PROTEIN (AFU_ORTHOLOGUE AFUA_1G13630)"/>
    <property type="match status" value="1"/>
</dbReference>
<dbReference type="PANTHER" id="PTHR43761:SF1">
    <property type="entry name" value="D-ISOMER SPECIFIC 2-HYDROXYACID DEHYDROGENASE CATALYTIC DOMAIN-CONTAINING PROTEIN-RELATED"/>
    <property type="match status" value="1"/>
</dbReference>
<evidence type="ECO:0000256" key="3">
    <source>
        <dbReference type="ARBA" id="ARBA00023027"/>
    </source>
</evidence>
<organism evidence="7 8">
    <name type="scientific">Candidatus Cryptobacteroides avicola</name>
    <dbReference type="NCBI Taxonomy" id="2840757"/>
    <lineage>
        <taxon>Bacteria</taxon>
        <taxon>Pseudomonadati</taxon>
        <taxon>Bacteroidota</taxon>
        <taxon>Bacteroidia</taxon>
        <taxon>Bacteroidales</taxon>
        <taxon>Candidatus Cryptobacteroides</taxon>
    </lineage>
</organism>
<comment type="similarity">
    <text evidence="1 4">Belongs to the D-isomer specific 2-hydroxyacid dehydrogenase family.</text>
</comment>
<name>A0A940II05_9BACT</name>
<evidence type="ECO:0000259" key="6">
    <source>
        <dbReference type="Pfam" id="PF02826"/>
    </source>
</evidence>
<dbReference type="Pfam" id="PF00389">
    <property type="entry name" value="2-Hacid_dh"/>
    <property type="match status" value="1"/>
</dbReference>
<dbReference type="InterPro" id="IPR029753">
    <property type="entry name" value="D-isomer_DH_CS"/>
</dbReference>
<protein>
    <submittedName>
        <fullName evidence="7">D-2-hydroxyacid dehydrogenase</fullName>
    </submittedName>
</protein>
<dbReference type="InterPro" id="IPR006140">
    <property type="entry name" value="D-isomer_DH_NAD-bd"/>
</dbReference>
<reference evidence="7" key="2">
    <citation type="journal article" date="2021" name="PeerJ">
        <title>Extensive microbial diversity within the chicken gut microbiome revealed by metagenomics and culture.</title>
        <authorList>
            <person name="Gilroy R."/>
            <person name="Ravi A."/>
            <person name="Getino M."/>
            <person name="Pursley I."/>
            <person name="Horton D.L."/>
            <person name="Alikhan N.F."/>
            <person name="Baker D."/>
            <person name="Gharbi K."/>
            <person name="Hall N."/>
            <person name="Watson M."/>
            <person name="Adriaenssens E.M."/>
            <person name="Foster-Nyarko E."/>
            <person name="Jarju S."/>
            <person name="Secka A."/>
            <person name="Antonio M."/>
            <person name="Oren A."/>
            <person name="Chaudhuri R.R."/>
            <person name="La Ragione R."/>
            <person name="Hildebrand F."/>
            <person name="Pallen M.J."/>
        </authorList>
    </citation>
    <scope>NUCLEOTIDE SEQUENCE</scope>
    <source>
        <strain evidence="7">G3-8215</strain>
    </source>
</reference>
<dbReference type="Gene3D" id="3.40.50.720">
    <property type="entry name" value="NAD(P)-binding Rossmann-like Domain"/>
    <property type="match status" value="2"/>
</dbReference>
<dbReference type="GO" id="GO:0051287">
    <property type="term" value="F:NAD binding"/>
    <property type="evidence" value="ECO:0007669"/>
    <property type="project" value="InterPro"/>
</dbReference>
<evidence type="ECO:0000256" key="1">
    <source>
        <dbReference type="ARBA" id="ARBA00005854"/>
    </source>
</evidence>
<dbReference type="GO" id="GO:0016616">
    <property type="term" value="F:oxidoreductase activity, acting on the CH-OH group of donors, NAD or NADP as acceptor"/>
    <property type="evidence" value="ECO:0007669"/>
    <property type="project" value="InterPro"/>
</dbReference>
<comment type="caution">
    <text evidence="7">The sequence shown here is derived from an EMBL/GenBank/DDBJ whole genome shotgun (WGS) entry which is preliminary data.</text>
</comment>
<dbReference type="InterPro" id="IPR050418">
    <property type="entry name" value="D-iso_2-hydroxyacid_DH_PdxB"/>
</dbReference>
<evidence type="ECO:0000313" key="8">
    <source>
        <dbReference type="Proteomes" id="UP000725002"/>
    </source>
</evidence>
<proteinExistence type="inferred from homology"/>
<dbReference type="PROSITE" id="PS00671">
    <property type="entry name" value="D_2_HYDROXYACID_DH_3"/>
    <property type="match status" value="1"/>
</dbReference>
<dbReference type="Pfam" id="PF02826">
    <property type="entry name" value="2-Hacid_dh_C"/>
    <property type="match status" value="1"/>
</dbReference>
<evidence type="ECO:0000313" key="7">
    <source>
        <dbReference type="EMBL" id="MBO8483250.1"/>
    </source>
</evidence>
<keyword evidence="3" id="KW-0520">NAD</keyword>